<protein>
    <submittedName>
        <fullName evidence="1">Uncharacterized protein</fullName>
    </submittedName>
</protein>
<proteinExistence type="predicted"/>
<dbReference type="EMBL" id="BKCJ010444758">
    <property type="protein sequence ID" value="GFA55535.1"/>
    <property type="molecule type" value="Genomic_DNA"/>
</dbReference>
<reference evidence="1" key="1">
    <citation type="journal article" date="2019" name="Sci. Rep.">
        <title>Draft genome of Tanacetum cinerariifolium, the natural source of mosquito coil.</title>
        <authorList>
            <person name="Yamashiro T."/>
            <person name="Shiraishi A."/>
            <person name="Satake H."/>
            <person name="Nakayama K."/>
        </authorList>
    </citation>
    <scope>NUCLEOTIDE SEQUENCE</scope>
</reference>
<sequence length="121" mass="14131">MANLSNHNSNIDSKVPTYNTYHDNHMFEQNVQEMQDCEQQALVDDSNEEFTSKSNMISYEKYLKENEIQVVHNTLTPVNQDSMIMSAIEQMSNKVAKCNAEYKENQVINESLITELERYKE</sequence>
<comment type="caution">
    <text evidence="1">The sequence shown here is derived from an EMBL/GenBank/DDBJ whole genome shotgun (WGS) entry which is preliminary data.</text>
</comment>
<accession>A0A699JSP5</accession>
<evidence type="ECO:0000313" key="1">
    <source>
        <dbReference type="EMBL" id="GFA55535.1"/>
    </source>
</evidence>
<gene>
    <name evidence="1" type="ORF">Tci_627507</name>
</gene>
<name>A0A699JSP5_TANCI</name>
<dbReference type="AlphaFoldDB" id="A0A699JSP5"/>
<organism evidence="1">
    <name type="scientific">Tanacetum cinerariifolium</name>
    <name type="common">Dalmatian daisy</name>
    <name type="synonym">Chrysanthemum cinerariifolium</name>
    <dbReference type="NCBI Taxonomy" id="118510"/>
    <lineage>
        <taxon>Eukaryota</taxon>
        <taxon>Viridiplantae</taxon>
        <taxon>Streptophyta</taxon>
        <taxon>Embryophyta</taxon>
        <taxon>Tracheophyta</taxon>
        <taxon>Spermatophyta</taxon>
        <taxon>Magnoliopsida</taxon>
        <taxon>eudicotyledons</taxon>
        <taxon>Gunneridae</taxon>
        <taxon>Pentapetalae</taxon>
        <taxon>asterids</taxon>
        <taxon>campanulids</taxon>
        <taxon>Asterales</taxon>
        <taxon>Asteraceae</taxon>
        <taxon>Asteroideae</taxon>
        <taxon>Anthemideae</taxon>
        <taxon>Anthemidinae</taxon>
        <taxon>Tanacetum</taxon>
    </lineage>
</organism>